<dbReference type="InterPro" id="IPR045076">
    <property type="entry name" value="MutS"/>
</dbReference>
<dbReference type="GO" id="GO:0005524">
    <property type="term" value="F:ATP binding"/>
    <property type="evidence" value="ECO:0007669"/>
    <property type="project" value="UniProtKB-KW"/>
</dbReference>
<dbReference type="InterPro" id="IPR007861">
    <property type="entry name" value="DNA_mismatch_repair_MutS_clamp"/>
</dbReference>
<comment type="similarity">
    <text evidence="1">Belongs to the DNA mismatch repair MutS family.</text>
</comment>
<dbReference type="Gene3D" id="6.10.140.430">
    <property type="match status" value="1"/>
</dbReference>
<evidence type="ECO:0000256" key="3">
    <source>
        <dbReference type="ARBA" id="ARBA00022840"/>
    </source>
</evidence>
<sequence length="435" mass="48441">SEELDSLRQTSKNAKQYLADLERKERERTGIKSLKVGFNKVFGYYIEVSKSNLPQVPEDYIRKQTLVGGERFFTPELKEYESLILNAQDRIAELEAQLFRQVCHQVGASGERISASANALADMDVFSSLAEIAVRHSYVRPELTTDKELVISQGRHPVVERSLDEGSFVPNDTYLSNDDAQLIVLTGPNMSGKSTYLRQVALIVLLAQIGSFVPAESATIGLVDRIFTRIGAREDLPAGQSTFMVEMVETANILNNATPRSLIILDEIGRGTSTYDGLSIARAVAEYIHSYPRLGAKTLFATHYHELVELASFLPRAKNFNVAVSEEGGEVTFLYKIVPGGVDKSYGIHVAKLAGLPKSVVHRAQEVLEELEEDSRTARRSFKGRRRKEAVPQQLPLLGQKSPLMEELEKLDIDSLTPLEALTKLYELQKKSKTL</sequence>
<dbReference type="Pfam" id="PF05190">
    <property type="entry name" value="MutS_IV"/>
    <property type="match status" value="1"/>
</dbReference>
<evidence type="ECO:0000256" key="2">
    <source>
        <dbReference type="ARBA" id="ARBA00022741"/>
    </source>
</evidence>
<accession>X1G1V1</accession>
<evidence type="ECO:0000313" key="7">
    <source>
        <dbReference type="EMBL" id="GAH38785.1"/>
    </source>
</evidence>
<keyword evidence="2" id="KW-0547">Nucleotide-binding</keyword>
<dbReference type="FunFam" id="3.40.50.300:FF:000870">
    <property type="entry name" value="MutS protein homolog 4"/>
    <property type="match status" value="1"/>
</dbReference>
<gene>
    <name evidence="7" type="ORF">S03H2_10944</name>
</gene>
<dbReference type="CDD" id="cd03284">
    <property type="entry name" value="ABC_MutS1"/>
    <property type="match status" value="1"/>
</dbReference>
<dbReference type="GO" id="GO:0140664">
    <property type="term" value="F:ATP-dependent DNA damage sensor activity"/>
    <property type="evidence" value="ECO:0007669"/>
    <property type="project" value="InterPro"/>
</dbReference>
<dbReference type="SMART" id="SM00534">
    <property type="entry name" value="MUTSac"/>
    <property type="match status" value="1"/>
</dbReference>
<dbReference type="PANTHER" id="PTHR11361">
    <property type="entry name" value="DNA MISMATCH REPAIR PROTEIN MUTS FAMILY MEMBER"/>
    <property type="match status" value="1"/>
</dbReference>
<keyword evidence="4" id="KW-0238">DNA-binding</keyword>
<organism evidence="7">
    <name type="scientific">marine sediment metagenome</name>
    <dbReference type="NCBI Taxonomy" id="412755"/>
    <lineage>
        <taxon>unclassified sequences</taxon>
        <taxon>metagenomes</taxon>
        <taxon>ecological metagenomes</taxon>
    </lineage>
</organism>
<dbReference type="AlphaFoldDB" id="X1G1V1"/>
<dbReference type="GO" id="GO:0006298">
    <property type="term" value="P:mismatch repair"/>
    <property type="evidence" value="ECO:0007669"/>
    <property type="project" value="InterPro"/>
</dbReference>
<comment type="caution">
    <text evidence="7">The sequence shown here is derived from an EMBL/GenBank/DDBJ whole genome shotgun (WGS) entry which is preliminary data.</text>
</comment>
<dbReference type="InterPro" id="IPR007696">
    <property type="entry name" value="DNA_mismatch_repair_MutS_core"/>
</dbReference>
<feature type="non-terminal residue" evidence="7">
    <location>
        <position position="1"/>
    </location>
</feature>
<keyword evidence="5" id="KW-0227">DNA damage</keyword>
<dbReference type="PROSITE" id="PS00486">
    <property type="entry name" value="DNA_MISMATCH_REPAIR_2"/>
    <property type="match status" value="1"/>
</dbReference>
<dbReference type="Pfam" id="PF00488">
    <property type="entry name" value="MutS_V"/>
    <property type="match status" value="1"/>
</dbReference>
<feature type="domain" description="DNA mismatch repair proteins mutS family" evidence="6">
    <location>
        <begin position="261"/>
        <end position="277"/>
    </location>
</feature>
<dbReference type="Gene3D" id="1.10.1420.10">
    <property type="match status" value="2"/>
</dbReference>
<dbReference type="Gene3D" id="3.40.50.300">
    <property type="entry name" value="P-loop containing nucleotide triphosphate hydrolases"/>
    <property type="match status" value="1"/>
</dbReference>
<dbReference type="SMART" id="SM00533">
    <property type="entry name" value="MUTSd"/>
    <property type="match status" value="1"/>
</dbReference>
<dbReference type="SUPFAM" id="SSF52540">
    <property type="entry name" value="P-loop containing nucleoside triphosphate hydrolases"/>
    <property type="match status" value="1"/>
</dbReference>
<dbReference type="InterPro" id="IPR027417">
    <property type="entry name" value="P-loop_NTPase"/>
</dbReference>
<dbReference type="NCBIfam" id="NF003810">
    <property type="entry name" value="PRK05399.1"/>
    <property type="match status" value="1"/>
</dbReference>
<dbReference type="InterPro" id="IPR036187">
    <property type="entry name" value="DNA_mismatch_repair_MutS_sf"/>
</dbReference>
<evidence type="ECO:0000256" key="4">
    <source>
        <dbReference type="ARBA" id="ARBA00023125"/>
    </source>
</evidence>
<evidence type="ECO:0000256" key="5">
    <source>
        <dbReference type="ARBA" id="ARBA00023204"/>
    </source>
</evidence>
<dbReference type="GO" id="GO:0030983">
    <property type="term" value="F:mismatched DNA binding"/>
    <property type="evidence" value="ECO:0007669"/>
    <property type="project" value="InterPro"/>
</dbReference>
<keyword evidence="5" id="KW-0234">DNA repair</keyword>
<dbReference type="InterPro" id="IPR000432">
    <property type="entry name" value="DNA_mismatch_repair_MutS_C"/>
</dbReference>
<dbReference type="GO" id="GO:0005829">
    <property type="term" value="C:cytosol"/>
    <property type="evidence" value="ECO:0007669"/>
    <property type="project" value="TreeGrafter"/>
</dbReference>
<name>X1G1V1_9ZZZZ</name>
<evidence type="ECO:0000256" key="1">
    <source>
        <dbReference type="ARBA" id="ARBA00006271"/>
    </source>
</evidence>
<dbReference type="SUPFAM" id="SSF48334">
    <property type="entry name" value="DNA repair protein MutS, domain III"/>
    <property type="match status" value="1"/>
</dbReference>
<protein>
    <recommendedName>
        <fullName evidence="6">DNA mismatch repair proteins mutS family domain-containing protein</fullName>
    </recommendedName>
</protein>
<proteinExistence type="inferred from homology"/>
<dbReference type="PANTHER" id="PTHR11361:SF34">
    <property type="entry name" value="DNA MISMATCH REPAIR PROTEIN MSH1, MITOCHONDRIAL"/>
    <property type="match status" value="1"/>
</dbReference>
<dbReference type="EMBL" id="BARU01005606">
    <property type="protein sequence ID" value="GAH38785.1"/>
    <property type="molecule type" value="Genomic_DNA"/>
</dbReference>
<reference evidence="7" key="1">
    <citation type="journal article" date="2014" name="Front. Microbiol.">
        <title>High frequency of phylogenetically diverse reductive dehalogenase-homologous genes in deep subseafloor sedimentary metagenomes.</title>
        <authorList>
            <person name="Kawai M."/>
            <person name="Futagami T."/>
            <person name="Toyoda A."/>
            <person name="Takaki Y."/>
            <person name="Nishi S."/>
            <person name="Hori S."/>
            <person name="Arai W."/>
            <person name="Tsubouchi T."/>
            <person name="Morono Y."/>
            <person name="Uchiyama I."/>
            <person name="Ito T."/>
            <person name="Fujiyama A."/>
            <person name="Inagaki F."/>
            <person name="Takami H."/>
        </authorList>
    </citation>
    <scope>NUCLEOTIDE SEQUENCE</scope>
    <source>
        <strain evidence="7">Expedition CK06-06</strain>
    </source>
</reference>
<keyword evidence="3" id="KW-0067">ATP-binding</keyword>
<evidence type="ECO:0000259" key="6">
    <source>
        <dbReference type="PROSITE" id="PS00486"/>
    </source>
</evidence>